<dbReference type="InterPro" id="IPR001296">
    <property type="entry name" value="Glyco_trans_1"/>
</dbReference>
<dbReference type="SUPFAM" id="SSF53756">
    <property type="entry name" value="UDP-Glycosyltransferase/glycogen phosphorylase"/>
    <property type="match status" value="1"/>
</dbReference>
<keyword evidence="2" id="KW-0808">Transferase</keyword>
<feature type="domain" description="Glycosyl transferase family 1" evidence="1">
    <location>
        <begin position="223"/>
        <end position="370"/>
    </location>
</feature>
<name>A0A317CJH1_9GAMM</name>
<accession>A0A317CJH1</accession>
<dbReference type="Pfam" id="PF00534">
    <property type="entry name" value="Glycos_transf_1"/>
    <property type="match status" value="1"/>
</dbReference>
<dbReference type="PANTHER" id="PTHR12526">
    <property type="entry name" value="GLYCOSYLTRANSFERASE"/>
    <property type="match status" value="1"/>
</dbReference>
<evidence type="ECO:0000259" key="1">
    <source>
        <dbReference type="Pfam" id="PF00534"/>
    </source>
</evidence>
<organism evidence="2 3">
    <name type="scientific">Leucothrix arctica</name>
    <dbReference type="NCBI Taxonomy" id="1481894"/>
    <lineage>
        <taxon>Bacteria</taxon>
        <taxon>Pseudomonadati</taxon>
        <taxon>Pseudomonadota</taxon>
        <taxon>Gammaproteobacteria</taxon>
        <taxon>Thiotrichales</taxon>
        <taxon>Thiotrichaceae</taxon>
        <taxon>Leucothrix</taxon>
    </lineage>
</organism>
<proteinExistence type="predicted"/>
<dbReference type="Gene3D" id="3.40.50.2000">
    <property type="entry name" value="Glycogen Phosphorylase B"/>
    <property type="match status" value="1"/>
</dbReference>
<gene>
    <name evidence="2" type="ORF">DKT75_02570</name>
</gene>
<dbReference type="OrthoDB" id="9802525at2"/>
<reference evidence="2 3" key="1">
    <citation type="submission" date="2018-05" db="EMBL/GenBank/DDBJ databases">
        <title>Leucothrix arctica sp. nov., isolated from Arctic seawater.</title>
        <authorList>
            <person name="Choi A."/>
            <person name="Baek K."/>
        </authorList>
    </citation>
    <scope>NUCLEOTIDE SEQUENCE [LARGE SCALE GENOMIC DNA]</scope>
    <source>
        <strain evidence="2 3">IMCC9719</strain>
    </source>
</reference>
<dbReference type="GO" id="GO:0016757">
    <property type="term" value="F:glycosyltransferase activity"/>
    <property type="evidence" value="ECO:0007669"/>
    <property type="project" value="InterPro"/>
</dbReference>
<dbReference type="AlphaFoldDB" id="A0A317CJH1"/>
<dbReference type="Proteomes" id="UP000245506">
    <property type="component" value="Unassembled WGS sequence"/>
</dbReference>
<dbReference type="PANTHER" id="PTHR12526:SF637">
    <property type="entry name" value="GLYCOSYLTRANSFERASE EPSF-RELATED"/>
    <property type="match status" value="1"/>
</dbReference>
<dbReference type="CDD" id="cd03801">
    <property type="entry name" value="GT4_PimA-like"/>
    <property type="match status" value="1"/>
</dbReference>
<keyword evidence="3" id="KW-1185">Reference proteome</keyword>
<dbReference type="GO" id="GO:1901135">
    <property type="term" value="P:carbohydrate derivative metabolic process"/>
    <property type="evidence" value="ECO:0007669"/>
    <property type="project" value="UniProtKB-ARBA"/>
</dbReference>
<comment type="caution">
    <text evidence="2">The sequence shown here is derived from an EMBL/GenBank/DDBJ whole genome shotgun (WGS) entry which is preliminary data.</text>
</comment>
<protein>
    <submittedName>
        <fullName evidence="2">Glycosyl transferase</fullName>
    </submittedName>
</protein>
<evidence type="ECO:0000313" key="3">
    <source>
        <dbReference type="Proteomes" id="UP000245506"/>
    </source>
</evidence>
<sequence>MKNDKNGVYVLHPGIQHSYQLAWALYSKGSLAKYISGVPVRSSKSDFFLLPKKLSSKLKKTDIASSLRHHPIVFQLIQRSGQLFLRKLGKESVIEGFVHRVFHAFDFYTSLLIPKRNMKAVICFENNGYHTFKKAKQHNIFCILDAPSIHYQSADKLLGSQPKHSYLAEINRRKLEEIKLADAVITCSTFAAKTYIDNGVPKEKVFPVLLGATLPEGVCRTRQSDKIRFIFAGSMMERKSIDIILKVFKEFTKEDNVELYIVGGTTDQKWVDEANSIQNVTYVGSVGQEALYQYLADSDCLLLPSRFDAFGMVVAEAMAVGIPAIVSSNTGAKEMIEMFPNSGWVIDASYIELKQSIQSILSGYYDLETAKKAALEASKYFTWENYRARVSELILSLSSK</sequence>
<evidence type="ECO:0000313" key="2">
    <source>
        <dbReference type="EMBL" id="PWQ98714.1"/>
    </source>
</evidence>
<dbReference type="EMBL" id="QGKL01000010">
    <property type="protein sequence ID" value="PWQ98714.1"/>
    <property type="molecule type" value="Genomic_DNA"/>
</dbReference>
<dbReference type="RefSeq" id="WP_109821870.1">
    <property type="nucleotide sequence ID" value="NZ_QGKL01000010.1"/>
</dbReference>